<dbReference type="AlphaFoldDB" id="A0A820TMM4"/>
<feature type="non-terminal residue" evidence="2">
    <location>
        <position position="65"/>
    </location>
</feature>
<feature type="region of interest" description="Disordered" evidence="1">
    <location>
        <begin position="1"/>
        <end position="23"/>
    </location>
</feature>
<feature type="non-terminal residue" evidence="2">
    <location>
        <position position="1"/>
    </location>
</feature>
<reference evidence="2" key="1">
    <citation type="submission" date="2021-02" db="EMBL/GenBank/DDBJ databases">
        <authorList>
            <person name="Nowell W R."/>
        </authorList>
    </citation>
    <scope>NUCLEOTIDE SEQUENCE</scope>
</reference>
<name>A0A820TMM4_9BILA</name>
<protein>
    <submittedName>
        <fullName evidence="2">Uncharacterized protein</fullName>
    </submittedName>
</protein>
<comment type="caution">
    <text evidence="2">The sequence shown here is derived from an EMBL/GenBank/DDBJ whole genome shotgun (WGS) entry which is preliminary data.</text>
</comment>
<dbReference type="Proteomes" id="UP000663881">
    <property type="component" value="Unassembled WGS sequence"/>
</dbReference>
<gene>
    <name evidence="2" type="ORF">OKA104_LOCUS55334</name>
</gene>
<evidence type="ECO:0000313" key="2">
    <source>
        <dbReference type="EMBL" id="CAF4472864.1"/>
    </source>
</evidence>
<proteinExistence type="predicted"/>
<dbReference type="EMBL" id="CAJOAY010038888">
    <property type="protein sequence ID" value="CAF4472864.1"/>
    <property type="molecule type" value="Genomic_DNA"/>
</dbReference>
<evidence type="ECO:0000313" key="3">
    <source>
        <dbReference type="Proteomes" id="UP000663881"/>
    </source>
</evidence>
<sequence length="65" mass="6887">PSLIASSNNQPPPPPPPSSSLIVDNQISTELPSTVSLPLDNHSIEDVTFSLTNQCVSNNSNQTLM</sequence>
<organism evidence="2 3">
    <name type="scientific">Adineta steineri</name>
    <dbReference type="NCBI Taxonomy" id="433720"/>
    <lineage>
        <taxon>Eukaryota</taxon>
        <taxon>Metazoa</taxon>
        <taxon>Spiralia</taxon>
        <taxon>Gnathifera</taxon>
        <taxon>Rotifera</taxon>
        <taxon>Eurotatoria</taxon>
        <taxon>Bdelloidea</taxon>
        <taxon>Adinetida</taxon>
        <taxon>Adinetidae</taxon>
        <taxon>Adineta</taxon>
    </lineage>
</organism>
<evidence type="ECO:0000256" key="1">
    <source>
        <dbReference type="SAM" id="MobiDB-lite"/>
    </source>
</evidence>
<accession>A0A820TMM4</accession>